<protein>
    <submittedName>
        <fullName evidence="1">Uncharacterized protein</fullName>
    </submittedName>
</protein>
<comment type="caution">
    <text evidence="1">The sequence shown here is derived from an EMBL/GenBank/DDBJ whole genome shotgun (WGS) entry which is preliminary data.</text>
</comment>
<dbReference type="Proteomes" id="UP001497680">
    <property type="component" value="Unassembled WGS sequence"/>
</dbReference>
<organism evidence="1 2">
    <name type="scientific">Hypoxylon rubiginosum</name>
    <dbReference type="NCBI Taxonomy" id="110542"/>
    <lineage>
        <taxon>Eukaryota</taxon>
        <taxon>Fungi</taxon>
        <taxon>Dikarya</taxon>
        <taxon>Ascomycota</taxon>
        <taxon>Pezizomycotina</taxon>
        <taxon>Sordariomycetes</taxon>
        <taxon>Xylariomycetidae</taxon>
        <taxon>Xylariales</taxon>
        <taxon>Hypoxylaceae</taxon>
        <taxon>Hypoxylon</taxon>
    </lineage>
</organism>
<accession>A0ACC0CUG1</accession>
<keyword evidence="2" id="KW-1185">Reference proteome</keyword>
<evidence type="ECO:0000313" key="1">
    <source>
        <dbReference type="EMBL" id="KAI6084064.1"/>
    </source>
</evidence>
<evidence type="ECO:0000313" key="2">
    <source>
        <dbReference type="Proteomes" id="UP001497680"/>
    </source>
</evidence>
<proteinExistence type="predicted"/>
<dbReference type="EMBL" id="MU394342">
    <property type="protein sequence ID" value="KAI6084064.1"/>
    <property type="molecule type" value="Genomic_DNA"/>
</dbReference>
<reference evidence="1 2" key="1">
    <citation type="journal article" date="2022" name="New Phytol.">
        <title>Ecological generalism drives hyperdiversity of secondary metabolite gene clusters in xylarialean endophytes.</title>
        <authorList>
            <person name="Franco M.E.E."/>
            <person name="Wisecaver J.H."/>
            <person name="Arnold A.E."/>
            <person name="Ju Y.M."/>
            <person name="Slot J.C."/>
            <person name="Ahrendt S."/>
            <person name="Moore L.P."/>
            <person name="Eastman K.E."/>
            <person name="Scott K."/>
            <person name="Konkel Z."/>
            <person name="Mondo S.J."/>
            <person name="Kuo A."/>
            <person name="Hayes R.D."/>
            <person name="Haridas S."/>
            <person name="Andreopoulos B."/>
            <person name="Riley R."/>
            <person name="LaButti K."/>
            <person name="Pangilinan J."/>
            <person name="Lipzen A."/>
            <person name="Amirebrahimi M."/>
            <person name="Yan J."/>
            <person name="Adam C."/>
            <person name="Keymanesh K."/>
            <person name="Ng V."/>
            <person name="Louie K."/>
            <person name="Northen T."/>
            <person name="Drula E."/>
            <person name="Henrissat B."/>
            <person name="Hsieh H.M."/>
            <person name="Youens-Clark K."/>
            <person name="Lutzoni F."/>
            <person name="Miadlikowska J."/>
            <person name="Eastwood D.C."/>
            <person name="Hamelin R.C."/>
            <person name="Grigoriev I.V."/>
            <person name="U'Ren J.M."/>
        </authorList>
    </citation>
    <scope>NUCLEOTIDE SEQUENCE [LARGE SCALE GENOMIC DNA]</scope>
    <source>
        <strain evidence="1 2">ER1909</strain>
    </source>
</reference>
<gene>
    <name evidence="1" type="ORF">F4821DRAFT_243439</name>
</gene>
<name>A0ACC0CUG1_9PEZI</name>
<sequence>MRTATCFSVFAVLAFSGLSVAAPTSHNQGLMKFYIPVFGNNIVANDTADALPPPPAQSNTDTDSTNAEKECKPFIMPRVPAECVQKSGELVCHGYSLYCRFPTDWGVGYDPLGECWTSNRMRDIG</sequence>